<evidence type="ECO:0000313" key="2">
    <source>
        <dbReference type="Proteomes" id="UP001224775"/>
    </source>
</evidence>
<dbReference type="EMBL" id="JATAAI010000052">
    <property type="protein sequence ID" value="KAK1733211.1"/>
    <property type="molecule type" value="Genomic_DNA"/>
</dbReference>
<feature type="non-terminal residue" evidence="1">
    <location>
        <position position="82"/>
    </location>
</feature>
<keyword evidence="2" id="KW-1185">Reference proteome</keyword>
<organism evidence="1 2">
    <name type="scientific">Skeletonema marinoi</name>
    <dbReference type="NCBI Taxonomy" id="267567"/>
    <lineage>
        <taxon>Eukaryota</taxon>
        <taxon>Sar</taxon>
        <taxon>Stramenopiles</taxon>
        <taxon>Ochrophyta</taxon>
        <taxon>Bacillariophyta</taxon>
        <taxon>Coscinodiscophyceae</taxon>
        <taxon>Thalassiosirophycidae</taxon>
        <taxon>Thalassiosirales</taxon>
        <taxon>Skeletonemataceae</taxon>
        <taxon>Skeletonema</taxon>
        <taxon>Skeletonema marinoi-dohrnii complex</taxon>
    </lineage>
</organism>
<comment type="caution">
    <text evidence="1">The sequence shown here is derived from an EMBL/GenBank/DDBJ whole genome shotgun (WGS) entry which is preliminary data.</text>
</comment>
<name>A0AAD9D436_9STRA</name>
<sequence>MYKTSSERWSLCKAWCKKKLCSRKECANYAKNGGVCIRHGAKVKRCSSKGCTNHAKIGGVCKKHGAKVKLCRCRFEGCSSEA</sequence>
<evidence type="ECO:0000313" key="1">
    <source>
        <dbReference type="EMBL" id="KAK1733211.1"/>
    </source>
</evidence>
<accession>A0AAD9D436</accession>
<gene>
    <name evidence="1" type="ORF">QTG54_016068</name>
</gene>
<dbReference type="Proteomes" id="UP001224775">
    <property type="component" value="Unassembled WGS sequence"/>
</dbReference>
<dbReference type="AlphaFoldDB" id="A0AAD9D436"/>
<proteinExistence type="predicted"/>
<protein>
    <submittedName>
        <fullName evidence="1">Uncharacterized protein</fullName>
    </submittedName>
</protein>
<reference evidence="1" key="1">
    <citation type="submission" date="2023-06" db="EMBL/GenBank/DDBJ databases">
        <title>Survivors Of The Sea: Transcriptome response of Skeletonema marinoi to long-term dormancy.</title>
        <authorList>
            <person name="Pinder M.I.M."/>
            <person name="Kourtchenko O."/>
            <person name="Robertson E.K."/>
            <person name="Larsson T."/>
            <person name="Maumus F."/>
            <person name="Osuna-Cruz C.M."/>
            <person name="Vancaester E."/>
            <person name="Stenow R."/>
            <person name="Vandepoele K."/>
            <person name="Ploug H."/>
            <person name="Bruchert V."/>
            <person name="Godhe A."/>
            <person name="Topel M."/>
        </authorList>
    </citation>
    <scope>NUCLEOTIDE SEQUENCE</scope>
    <source>
        <strain evidence="1">R05AC</strain>
    </source>
</reference>